<evidence type="ECO:0000313" key="1">
    <source>
        <dbReference type="EMBL" id="WFL77715.1"/>
    </source>
</evidence>
<gene>
    <name evidence="1" type="ORF">P7228_01210</name>
</gene>
<name>A0ABY8FRT5_9SPHN</name>
<dbReference type="InterPro" id="IPR022028">
    <property type="entry name" value="DUF3604"/>
</dbReference>
<reference evidence="1 2" key="1">
    <citation type="submission" date="2023-03" db="EMBL/GenBank/DDBJ databases">
        <title>Altererythrobacter sp. CAU 1644 isolated from sand.</title>
        <authorList>
            <person name="Kim W."/>
        </authorList>
    </citation>
    <scope>NUCLEOTIDE SEQUENCE [LARGE SCALE GENOMIC DNA]</scope>
    <source>
        <strain evidence="1 2">CAU 1644</strain>
    </source>
</reference>
<sequence>MASFALAFALASCNAESTGDEQYASAADVPIAEFPERVYWGDLHLHTFYSFDSYSFGNKSLGPDEAYRFAKGEPIEAHTGDVAQLSVPLDFLMISDHAEYTGVFVGMENGNPDIVDTALGRAWAAMDAAGDTVGPMDEVVASLREGRAERDPPEAFKRTIWSELVEAAERHYQPGKFTTFAGYEWTSMPGGGNQHRVVVYKDGKDKTLQTIPFSAADGNNPAELWNYLQSYEEKTGGEAIAIAHNGNVSNGNMFGDVQVDGKPFDREYVTSRARWEPLYEMTQVKGDSEAHPLLSPTDEFADFETWDQTNISMVERPEDAAERRKIFANEYAREALKQGLDLQARFGTNPYQFGLIGSTDSHTGLATSDDDNFWGKFVESEPRPERISSKMGGRLWDNWRLTASGYIGAWARANTREELFAAFKRREVYATTGPRISLRFFGGWDFSASDAAAERLPRAGYQRGVPMGSVLTGDGDAPSFLIHALKDPNGAHLDRVQVIKGWRDASGELKEKIYEVAFAGDRKVDPATGKLPAIGSTVNLGAATYTNDIGEPQLATLWRDPDFDASVPAFYYVRVIEIPTPRWTLYDAVRFGVKPPSEVPLVTQERAYSSPIWYQPGD</sequence>
<organism evidence="1 2">
    <name type="scientific">Altererythrobacter arenosus</name>
    <dbReference type="NCBI Taxonomy" id="3032592"/>
    <lineage>
        <taxon>Bacteria</taxon>
        <taxon>Pseudomonadati</taxon>
        <taxon>Pseudomonadota</taxon>
        <taxon>Alphaproteobacteria</taxon>
        <taxon>Sphingomonadales</taxon>
        <taxon>Erythrobacteraceae</taxon>
        <taxon>Altererythrobacter</taxon>
    </lineage>
</organism>
<proteinExistence type="predicted"/>
<dbReference type="SUPFAM" id="SSF89550">
    <property type="entry name" value="PHP domain-like"/>
    <property type="match status" value="1"/>
</dbReference>
<keyword evidence="2" id="KW-1185">Reference proteome</keyword>
<dbReference type="Pfam" id="PF12228">
    <property type="entry name" value="DUF3604"/>
    <property type="match status" value="1"/>
</dbReference>
<dbReference type="EMBL" id="CP121106">
    <property type="protein sequence ID" value="WFL77715.1"/>
    <property type="molecule type" value="Genomic_DNA"/>
</dbReference>
<accession>A0ABY8FRT5</accession>
<evidence type="ECO:0000313" key="2">
    <source>
        <dbReference type="Proteomes" id="UP001215827"/>
    </source>
</evidence>
<dbReference type="Gene3D" id="3.20.20.140">
    <property type="entry name" value="Metal-dependent hydrolases"/>
    <property type="match status" value="1"/>
</dbReference>
<protein>
    <submittedName>
        <fullName evidence="1">DUF3604 domain-containing protein</fullName>
    </submittedName>
</protein>
<dbReference type="RefSeq" id="WP_278016407.1">
    <property type="nucleotide sequence ID" value="NZ_CP121106.1"/>
</dbReference>
<dbReference type="InterPro" id="IPR016195">
    <property type="entry name" value="Pol/histidinol_Pase-like"/>
</dbReference>
<dbReference type="Proteomes" id="UP001215827">
    <property type="component" value="Chromosome"/>
</dbReference>